<accession>A0ABY2RSU8</accession>
<feature type="compositionally biased region" description="Basic and acidic residues" evidence="1">
    <location>
        <begin position="100"/>
        <end position="109"/>
    </location>
</feature>
<evidence type="ECO:0000313" key="2">
    <source>
        <dbReference type="EMBL" id="TKG58895.1"/>
    </source>
</evidence>
<keyword evidence="3" id="KW-1185">Reference proteome</keyword>
<feature type="region of interest" description="Disordered" evidence="1">
    <location>
        <begin position="80"/>
        <end position="137"/>
    </location>
</feature>
<dbReference type="EMBL" id="SWMS01000049">
    <property type="protein sequence ID" value="TKG58895.1"/>
    <property type="molecule type" value="Genomic_DNA"/>
</dbReference>
<dbReference type="Proteomes" id="UP000309992">
    <property type="component" value="Unassembled WGS sequence"/>
</dbReference>
<reference evidence="2 3" key="1">
    <citation type="journal article" date="2015" name="Antonie Van Leeuwenhoek">
        <title>Prauserella endophytica sp. nov., an endophytic actinobacterium isolated from Tamarix taklamakanensis.</title>
        <authorList>
            <person name="Liu J.M."/>
            <person name="Habden X."/>
            <person name="Guo L."/>
            <person name="Tuo L."/>
            <person name="Jiang Z.K."/>
            <person name="Liu S.W."/>
            <person name="Liu X.F."/>
            <person name="Chen L."/>
            <person name="Li R.F."/>
            <person name="Zhang Y.Q."/>
            <person name="Sun C.H."/>
        </authorList>
    </citation>
    <scope>NUCLEOTIDE SEQUENCE [LARGE SCALE GENOMIC DNA]</scope>
    <source>
        <strain evidence="2 3">CGMCC 4.7182</strain>
    </source>
</reference>
<dbReference type="Pfam" id="PF04883">
    <property type="entry name" value="HK97-gp10_like"/>
    <property type="match status" value="1"/>
</dbReference>
<comment type="caution">
    <text evidence="2">The sequence shown here is derived from an EMBL/GenBank/DDBJ whole genome shotgun (WGS) entry which is preliminary data.</text>
</comment>
<proteinExistence type="predicted"/>
<evidence type="ECO:0000256" key="1">
    <source>
        <dbReference type="SAM" id="MobiDB-lite"/>
    </source>
</evidence>
<sequence length="150" mass="16890">MANRDEINRLVGDLSKLPREFRREARKNIRRAAQPIAADARRRASWSKRIPKAIKLGTRLSKKVQGVSIRVDSKIAPHARPYEGIGTRGDSFRHPVFGTGDRRGAHSQDKWVSQKKRPFLGPAVESKGDSIRDAVDESVRDAARKAGWTR</sequence>
<dbReference type="InterPro" id="IPR010064">
    <property type="entry name" value="HK97-gp10_tail"/>
</dbReference>
<protein>
    <submittedName>
        <fullName evidence="2">HK97 gp10 family phage protein</fullName>
    </submittedName>
</protein>
<feature type="compositionally biased region" description="Basic and acidic residues" evidence="1">
    <location>
        <begin position="126"/>
        <end position="137"/>
    </location>
</feature>
<name>A0ABY2RSU8_9PSEU</name>
<gene>
    <name evidence="2" type="ORF">FCN18_37415</name>
</gene>
<organism evidence="2 3">
    <name type="scientific">Prauserella endophytica</name>
    <dbReference type="NCBI Taxonomy" id="1592324"/>
    <lineage>
        <taxon>Bacteria</taxon>
        <taxon>Bacillati</taxon>
        <taxon>Actinomycetota</taxon>
        <taxon>Actinomycetes</taxon>
        <taxon>Pseudonocardiales</taxon>
        <taxon>Pseudonocardiaceae</taxon>
        <taxon>Prauserella</taxon>
        <taxon>Prauserella coralliicola group</taxon>
    </lineage>
</organism>
<evidence type="ECO:0000313" key="3">
    <source>
        <dbReference type="Proteomes" id="UP000309992"/>
    </source>
</evidence>